<evidence type="ECO:0000313" key="16">
    <source>
        <dbReference type="EMBL" id="MDQ0454360.1"/>
    </source>
</evidence>
<dbReference type="InterPro" id="IPR043131">
    <property type="entry name" value="BCAT-like_N"/>
</dbReference>
<evidence type="ECO:0000256" key="10">
    <source>
        <dbReference type="ARBA" id="ARBA00023304"/>
    </source>
</evidence>
<keyword evidence="16" id="KW-0808">Transferase</keyword>
<evidence type="ECO:0000256" key="4">
    <source>
        <dbReference type="ARBA" id="ARBA00004931"/>
    </source>
</evidence>
<keyword evidence="10" id="KW-0028">Amino-acid biosynthesis</keyword>
<dbReference type="InterPro" id="IPR036038">
    <property type="entry name" value="Aminotransferase-like"/>
</dbReference>
<proteinExistence type="inferred from homology"/>
<evidence type="ECO:0000256" key="14">
    <source>
        <dbReference type="RuleBase" id="RU004106"/>
    </source>
</evidence>
<dbReference type="Gene3D" id="3.30.470.10">
    <property type="match status" value="1"/>
</dbReference>
<comment type="pathway">
    <text evidence="5">Amino-acid biosynthesis; L-leucine biosynthesis; L-leucine from 3-methyl-2-oxobutanoate: step 4/4.</text>
</comment>
<dbReference type="PROSITE" id="PS00770">
    <property type="entry name" value="AA_TRANSFER_CLASS_4"/>
    <property type="match status" value="1"/>
</dbReference>
<evidence type="ECO:0000313" key="17">
    <source>
        <dbReference type="Proteomes" id="UP001235269"/>
    </source>
</evidence>
<sequence>MTVDTSARTPTWTWVEGEWLAGNPPLIGPVSHAMWLGSTVFDGARWFDGVAPDLDLHCQRINRSARNLGMAPTMQPEEIERLAWEGIARFDGKTAIYIKPMYWAEHGAPGSVVAADPDSTRFALCLFEAPMHTAKPHSLTVSPFRRPSPECAMTEAKTGSLYPNSGRMILEARGRGFDNALVRDLNGNVVETASSNVFMVKDGVVLTPAANRTFLAGITRARVIGLLKDAGFDVREATLSVEDFLEADEVFTTGNFSKVAPVSQLDGRTYQEGPVARKALELYMNFARSPRDTL</sequence>
<comment type="caution">
    <text evidence="16">The sequence shown here is derived from an EMBL/GenBank/DDBJ whole genome shotgun (WGS) entry which is preliminary data.</text>
</comment>
<name>A0ABU0I7Z7_9HYPH</name>
<comment type="catalytic activity">
    <reaction evidence="11">
        <text>L-valine + 2-oxoglutarate = 3-methyl-2-oxobutanoate + L-glutamate</text>
        <dbReference type="Rhea" id="RHEA:24813"/>
        <dbReference type="ChEBI" id="CHEBI:11851"/>
        <dbReference type="ChEBI" id="CHEBI:16810"/>
        <dbReference type="ChEBI" id="CHEBI:29985"/>
        <dbReference type="ChEBI" id="CHEBI:57762"/>
        <dbReference type="EC" id="2.6.1.42"/>
    </reaction>
</comment>
<dbReference type="Proteomes" id="UP001235269">
    <property type="component" value="Unassembled WGS sequence"/>
</dbReference>
<gene>
    <name evidence="16" type="ORF">QO005_000675</name>
</gene>
<evidence type="ECO:0000256" key="11">
    <source>
        <dbReference type="ARBA" id="ARBA00048212"/>
    </source>
</evidence>
<evidence type="ECO:0000256" key="7">
    <source>
        <dbReference type="ARBA" id="ARBA00013053"/>
    </source>
</evidence>
<comment type="pathway">
    <text evidence="3">Amino-acid biosynthesis; L-isoleucine biosynthesis; L-isoleucine from 2-oxobutanoate: step 4/4.</text>
</comment>
<comment type="pathway">
    <text evidence="4">Amino-acid biosynthesis; L-valine biosynthesis; L-valine from pyruvate: step 4/4.</text>
</comment>
<protein>
    <recommendedName>
        <fullName evidence="8">Probable branched-chain-amino-acid aminotransferase</fullName>
        <ecNumber evidence="7">2.6.1.42</ecNumber>
    </recommendedName>
</protein>
<dbReference type="InterPro" id="IPR018300">
    <property type="entry name" value="Aminotrans_IV_CS"/>
</dbReference>
<reference evidence="16 17" key="1">
    <citation type="submission" date="2023-07" db="EMBL/GenBank/DDBJ databases">
        <title>Genomic Encyclopedia of Type Strains, Phase IV (KMG-IV): sequencing the most valuable type-strain genomes for metagenomic binning, comparative biology and taxonomic classification.</title>
        <authorList>
            <person name="Goeker M."/>
        </authorList>
    </citation>
    <scope>NUCLEOTIDE SEQUENCE [LARGE SCALE GENOMIC DNA]</scope>
    <source>
        <strain evidence="16 17">DSM 100301</strain>
    </source>
</reference>
<comment type="catalytic activity">
    <reaction evidence="13">
        <text>L-leucine + 2-oxoglutarate = 4-methyl-2-oxopentanoate + L-glutamate</text>
        <dbReference type="Rhea" id="RHEA:18321"/>
        <dbReference type="ChEBI" id="CHEBI:16810"/>
        <dbReference type="ChEBI" id="CHEBI:17865"/>
        <dbReference type="ChEBI" id="CHEBI:29985"/>
        <dbReference type="ChEBI" id="CHEBI:57427"/>
        <dbReference type="EC" id="2.6.1.42"/>
    </reaction>
</comment>
<dbReference type="NCBIfam" id="NF009896">
    <property type="entry name" value="PRK13356.1"/>
    <property type="match status" value="1"/>
</dbReference>
<dbReference type="GO" id="GO:0004084">
    <property type="term" value="F:branched-chain-amino-acid transaminase activity"/>
    <property type="evidence" value="ECO:0007669"/>
    <property type="project" value="UniProtKB-EC"/>
</dbReference>
<organism evidence="16 17">
    <name type="scientific">Rhizobium paknamense</name>
    <dbReference type="NCBI Taxonomy" id="1206817"/>
    <lineage>
        <taxon>Bacteria</taxon>
        <taxon>Pseudomonadati</taxon>
        <taxon>Pseudomonadota</taxon>
        <taxon>Alphaproteobacteria</taxon>
        <taxon>Hyphomicrobiales</taxon>
        <taxon>Rhizobiaceae</taxon>
        <taxon>Rhizobium/Agrobacterium group</taxon>
        <taxon>Rhizobium</taxon>
    </lineage>
</organism>
<dbReference type="InterPro" id="IPR050571">
    <property type="entry name" value="Class-IV_PLP-Dep_Aminotrnsfr"/>
</dbReference>
<evidence type="ECO:0000256" key="13">
    <source>
        <dbReference type="ARBA" id="ARBA00049229"/>
    </source>
</evidence>
<dbReference type="PANTHER" id="PTHR42743:SF11">
    <property type="entry name" value="AMINODEOXYCHORISMATE LYASE"/>
    <property type="match status" value="1"/>
</dbReference>
<keyword evidence="9 15" id="KW-0663">Pyridoxal phosphate</keyword>
<evidence type="ECO:0000256" key="8">
    <source>
        <dbReference type="ARBA" id="ARBA00014472"/>
    </source>
</evidence>
<comment type="similarity">
    <text evidence="6 14">Belongs to the class-IV pyridoxal-phosphate-dependent aminotransferase family.</text>
</comment>
<evidence type="ECO:0000256" key="1">
    <source>
        <dbReference type="ARBA" id="ARBA00001933"/>
    </source>
</evidence>
<evidence type="ECO:0000256" key="3">
    <source>
        <dbReference type="ARBA" id="ARBA00004824"/>
    </source>
</evidence>
<dbReference type="InterPro" id="IPR001544">
    <property type="entry name" value="Aminotrans_IV"/>
</dbReference>
<comment type="cofactor">
    <cofactor evidence="1 15">
        <name>pyridoxal 5'-phosphate</name>
        <dbReference type="ChEBI" id="CHEBI:597326"/>
    </cofactor>
</comment>
<comment type="function">
    <text evidence="2">Acts on leucine, isoleucine and valine.</text>
</comment>
<keyword evidence="17" id="KW-1185">Reference proteome</keyword>
<dbReference type="Gene3D" id="3.20.10.10">
    <property type="entry name" value="D-amino Acid Aminotransferase, subunit A, domain 2"/>
    <property type="match status" value="1"/>
</dbReference>
<dbReference type="InterPro" id="IPR043132">
    <property type="entry name" value="BCAT-like_C"/>
</dbReference>
<dbReference type="PANTHER" id="PTHR42743">
    <property type="entry name" value="AMINO-ACID AMINOTRANSFERASE"/>
    <property type="match status" value="1"/>
</dbReference>
<accession>A0ABU0I7Z7</accession>
<evidence type="ECO:0000256" key="2">
    <source>
        <dbReference type="ARBA" id="ARBA00003109"/>
    </source>
</evidence>
<dbReference type="EC" id="2.6.1.42" evidence="7"/>
<dbReference type="SUPFAM" id="SSF56752">
    <property type="entry name" value="D-aminoacid aminotransferase-like PLP-dependent enzymes"/>
    <property type="match status" value="1"/>
</dbReference>
<dbReference type="EMBL" id="JAUSWH010000001">
    <property type="protein sequence ID" value="MDQ0454360.1"/>
    <property type="molecule type" value="Genomic_DNA"/>
</dbReference>
<comment type="catalytic activity">
    <reaction evidence="12">
        <text>L-isoleucine + 2-oxoglutarate = (S)-3-methyl-2-oxopentanoate + L-glutamate</text>
        <dbReference type="Rhea" id="RHEA:24801"/>
        <dbReference type="ChEBI" id="CHEBI:16810"/>
        <dbReference type="ChEBI" id="CHEBI:29985"/>
        <dbReference type="ChEBI" id="CHEBI:35146"/>
        <dbReference type="ChEBI" id="CHEBI:58045"/>
        <dbReference type="EC" id="2.6.1.42"/>
    </reaction>
</comment>
<evidence type="ECO:0000256" key="15">
    <source>
        <dbReference type="RuleBase" id="RU004516"/>
    </source>
</evidence>
<evidence type="ECO:0000256" key="9">
    <source>
        <dbReference type="ARBA" id="ARBA00022898"/>
    </source>
</evidence>
<dbReference type="Pfam" id="PF01063">
    <property type="entry name" value="Aminotran_4"/>
    <property type="match status" value="1"/>
</dbReference>
<evidence type="ECO:0000256" key="12">
    <source>
        <dbReference type="ARBA" id="ARBA00048798"/>
    </source>
</evidence>
<evidence type="ECO:0000256" key="6">
    <source>
        <dbReference type="ARBA" id="ARBA00009320"/>
    </source>
</evidence>
<keyword evidence="16" id="KW-0032">Aminotransferase</keyword>
<dbReference type="RefSeq" id="WP_307156538.1">
    <property type="nucleotide sequence ID" value="NZ_JAUSWH010000001.1"/>
</dbReference>
<keyword evidence="10" id="KW-0100">Branched-chain amino acid biosynthesis</keyword>
<evidence type="ECO:0000256" key="5">
    <source>
        <dbReference type="ARBA" id="ARBA00005072"/>
    </source>
</evidence>